<keyword evidence="2" id="KW-0964">Secreted</keyword>
<dbReference type="Proteomes" id="UP001178508">
    <property type="component" value="Chromosome 10"/>
</dbReference>
<evidence type="ECO:0000313" key="6">
    <source>
        <dbReference type="EMBL" id="CAJ1065918.1"/>
    </source>
</evidence>
<proteinExistence type="predicted"/>
<dbReference type="AlphaFoldDB" id="A0AAV1FZZ2"/>
<evidence type="ECO:0000256" key="2">
    <source>
        <dbReference type="ARBA" id="ARBA00022525"/>
    </source>
</evidence>
<feature type="domain" description="WxxW" evidence="5">
    <location>
        <begin position="7"/>
        <end position="34"/>
    </location>
</feature>
<dbReference type="GO" id="GO:0005576">
    <property type="term" value="C:extracellular region"/>
    <property type="evidence" value="ECO:0007669"/>
    <property type="project" value="UniProtKB-SubCell"/>
</dbReference>
<dbReference type="PANTHER" id="PTHR15031:SF4">
    <property type="entry name" value="CARTILAGE INTERMEDIATE LAYER PROTEIN 1"/>
    <property type="match status" value="1"/>
</dbReference>
<protein>
    <submittedName>
        <fullName evidence="6">Mucin-5AC, partial</fullName>
    </submittedName>
</protein>
<evidence type="ECO:0000259" key="5">
    <source>
        <dbReference type="Pfam" id="PF13330"/>
    </source>
</evidence>
<evidence type="ECO:0000256" key="3">
    <source>
        <dbReference type="ARBA" id="ARBA00022729"/>
    </source>
</evidence>
<evidence type="ECO:0000313" key="7">
    <source>
        <dbReference type="Proteomes" id="UP001178508"/>
    </source>
</evidence>
<accession>A0AAV1FZZ2</accession>
<sequence length="130" mass="14423">MLICLRADTTTGFICKNSDQTGGACHDYCVCFMCPTDFCIRNDNHSTPITTTNLPTKAPENNQQINNYPTDTHCWTDWFDRDDPCGIEDLESLSVLQYENPGKICNKPLQIEVQTTAGLGAAVTEDVIDV</sequence>
<dbReference type="InterPro" id="IPR039675">
    <property type="entry name" value="CILP1/CILP2"/>
</dbReference>
<reference evidence="6" key="1">
    <citation type="submission" date="2023-08" db="EMBL/GenBank/DDBJ databases">
        <authorList>
            <person name="Alioto T."/>
            <person name="Alioto T."/>
            <person name="Gomez Garrido J."/>
        </authorList>
    </citation>
    <scope>NUCLEOTIDE SEQUENCE</scope>
</reference>
<comment type="subcellular location">
    <subcellularLocation>
        <location evidence="1">Secreted</location>
    </subcellularLocation>
</comment>
<keyword evidence="4" id="KW-0325">Glycoprotein</keyword>
<feature type="domain" description="WxxW" evidence="5">
    <location>
        <begin position="75"/>
        <end position="128"/>
    </location>
</feature>
<gene>
    <name evidence="6" type="ORF">XNOV1_A009851</name>
</gene>
<dbReference type="Pfam" id="PF13330">
    <property type="entry name" value="Mucin2_WxxW"/>
    <property type="match status" value="2"/>
</dbReference>
<dbReference type="PANTHER" id="PTHR15031">
    <property type="entry name" value="CARTILAGE INTERMEDIATE LAYER PROTEIN CLIP"/>
    <property type="match status" value="1"/>
</dbReference>
<organism evidence="6 7">
    <name type="scientific">Xyrichtys novacula</name>
    <name type="common">Pearly razorfish</name>
    <name type="synonym">Hemipteronotus novacula</name>
    <dbReference type="NCBI Taxonomy" id="13765"/>
    <lineage>
        <taxon>Eukaryota</taxon>
        <taxon>Metazoa</taxon>
        <taxon>Chordata</taxon>
        <taxon>Craniata</taxon>
        <taxon>Vertebrata</taxon>
        <taxon>Euteleostomi</taxon>
        <taxon>Actinopterygii</taxon>
        <taxon>Neopterygii</taxon>
        <taxon>Teleostei</taxon>
        <taxon>Neoteleostei</taxon>
        <taxon>Acanthomorphata</taxon>
        <taxon>Eupercaria</taxon>
        <taxon>Labriformes</taxon>
        <taxon>Labridae</taxon>
        <taxon>Xyrichtys</taxon>
    </lineage>
</organism>
<keyword evidence="7" id="KW-1185">Reference proteome</keyword>
<keyword evidence="3" id="KW-0732">Signal</keyword>
<evidence type="ECO:0000256" key="1">
    <source>
        <dbReference type="ARBA" id="ARBA00004613"/>
    </source>
</evidence>
<name>A0AAV1FZZ2_XYRNO</name>
<evidence type="ECO:0000256" key="4">
    <source>
        <dbReference type="ARBA" id="ARBA00023180"/>
    </source>
</evidence>
<dbReference type="EMBL" id="OY660873">
    <property type="protein sequence ID" value="CAJ1065918.1"/>
    <property type="molecule type" value="Genomic_DNA"/>
</dbReference>
<dbReference type="InterPro" id="IPR025155">
    <property type="entry name" value="WxxW_domain"/>
</dbReference>